<evidence type="ECO:0000313" key="3">
    <source>
        <dbReference type="Proteomes" id="UP000192247"/>
    </source>
</evidence>
<evidence type="ECO:0000313" key="2">
    <source>
        <dbReference type="EMBL" id="OQR74140.1"/>
    </source>
</evidence>
<sequence length="237" mass="26260">RTVTETDDEEENDDEDEVNGASEGADVEEETISPSTRRSSRNKYQTARTPLKSGRDRRSERTATRAKRTILVDEESEVNDDGLDEDRSRYGSPPSKRRKTANNTHQESGRGIRQQQHVTNGNGKGVKRHSSPQSDGASRASGRSSESGSGSSQSRRRAVTAAAARMSTGKVSDSGRVTRTKGRSHNKVDYREDPSDDDEFLDDELDDEEPEETVVTSSKGRLVKLKSDFTRALRDAR</sequence>
<dbReference type="InParanoid" id="A0A1V9XKR9"/>
<accession>A0A1V9XKR9</accession>
<gene>
    <name evidence="2" type="ORF">BIW11_09272</name>
</gene>
<protein>
    <submittedName>
        <fullName evidence="2">Uncharacterized protein</fullName>
    </submittedName>
</protein>
<reference evidence="2 3" key="1">
    <citation type="journal article" date="2017" name="Gigascience">
        <title>Draft genome of the honey bee ectoparasitic mite, Tropilaelaps mercedesae, is shaped by the parasitic life history.</title>
        <authorList>
            <person name="Dong X."/>
            <person name="Armstrong S.D."/>
            <person name="Xia D."/>
            <person name="Makepeace B.L."/>
            <person name="Darby A.C."/>
            <person name="Kadowaki T."/>
        </authorList>
    </citation>
    <scope>NUCLEOTIDE SEQUENCE [LARGE SCALE GENOMIC DNA]</scope>
    <source>
        <strain evidence="2">Wuxi-XJTLU</strain>
    </source>
</reference>
<feature type="compositionally biased region" description="Basic and acidic residues" evidence="1">
    <location>
        <begin position="53"/>
        <end position="63"/>
    </location>
</feature>
<organism evidence="2 3">
    <name type="scientific">Tropilaelaps mercedesae</name>
    <dbReference type="NCBI Taxonomy" id="418985"/>
    <lineage>
        <taxon>Eukaryota</taxon>
        <taxon>Metazoa</taxon>
        <taxon>Ecdysozoa</taxon>
        <taxon>Arthropoda</taxon>
        <taxon>Chelicerata</taxon>
        <taxon>Arachnida</taxon>
        <taxon>Acari</taxon>
        <taxon>Parasitiformes</taxon>
        <taxon>Mesostigmata</taxon>
        <taxon>Gamasina</taxon>
        <taxon>Dermanyssoidea</taxon>
        <taxon>Laelapidae</taxon>
        <taxon>Tropilaelaps</taxon>
    </lineage>
</organism>
<feature type="compositionally biased region" description="Acidic residues" evidence="1">
    <location>
        <begin position="1"/>
        <end position="18"/>
    </location>
</feature>
<feature type="compositionally biased region" description="Low complexity" evidence="1">
    <location>
        <begin position="134"/>
        <end position="167"/>
    </location>
</feature>
<evidence type="ECO:0000256" key="1">
    <source>
        <dbReference type="SAM" id="MobiDB-lite"/>
    </source>
</evidence>
<feature type="compositionally biased region" description="Acidic residues" evidence="1">
    <location>
        <begin position="72"/>
        <end position="84"/>
    </location>
</feature>
<proteinExistence type="predicted"/>
<feature type="compositionally biased region" description="Acidic residues" evidence="1">
    <location>
        <begin position="194"/>
        <end position="212"/>
    </location>
</feature>
<name>A0A1V9XKR9_9ACAR</name>
<feature type="non-terminal residue" evidence="2">
    <location>
        <position position="1"/>
    </location>
</feature>
<dbReference type="Proteomes" id="UP000192247">
    <property type="component" value="Unassembled WGS sequence"/>
</dbReference>
<feature type="compositionally biased region" description="Polar residues" evidence="1">
    <location>
        <begin position="32"/>
        <end position="48"/>
    </location>
</feature>
<feature type="region of interest" description="Disordered" evidence="1">
    <location>
        <begin position="1"/>
        <end position="218"/>
    </location>
</feature>
<comment type="caution">
    <text evidence="2">The sequence shown here is derived from an EMBL/GenBank/DDBJ whole genome shotgun (WGS) entry which is preliminary data.</text>
</comment>
<dbReference type="EMBL" id="MNPL01008646">
    <property type="protein sequence ID" value="OQR74140.1"/>
    <property type="molecule type" value="Genomic_DNA"/>
</dbReference>
<keyword evidence="3" id="KW-1185">Reference proteome</keyword>
<dbReference type="AlphaFoldDB" id="A0A1V9XKR9"/>